<dbReference type="Gene3D" id="1.10.10.610">
    <property type="entry name" value="YehU-like"/>
    <property type="match status" value="1"/>
</dbReference>
<dbReference type="Pfam" id="PF06794">
    <property type="entry name" value="UPF0270"/>
    <property type="match status" value="1"/>
</dbReference>
<dbReference type="Proteomes" id="UP000092527">
    <property type="component" value="Unassembled WGS sequence"/>
</dbReference>
<accession>A0AB36E4J1</accession>
<dbReference type="NCBIfam" id="NF003438">
    <property type="entry name" value="PRK04966.1"/>
    <property type="match status" value="1"/>
</dbReference>
<dbReference type="RefSeq" id="WP_066111252.1">
    <property type="nucleotide sequence ID" value="NZ_CP103875.1"/>
</dbReference>
<proteinExistence type="inferred from homology"/>
<dbReference type="InterPro" id="IPR036685">
    <property type="entry name" value="YehU-like_sf"/>
</dbReference>
<name>A0AB36E4J1_9PAST</name>
<comment type="caution">
    <text evidence="2">The sequence shown here is derived from an EMBL/GenBank/DDBJ whole genome shotgun (WGS) entry which is preliminary data.</text>
</comment>
<dbReference type="EMBL" id="JTJU01000015">
    <property type="protein sequence ID" value="OBX11341.1"/>
    <property type="molecule type" value="Genomic_DNA"/>
</dbReference>
<protein>
    <submittedName>
        <fullName evidence="2">Uncharacterized protein</fullName>
    </submittedName>
</protein>
<dbReference type="PIRSF" id="PIRSF006169">
    <property type="entry name" value="UCP006169"/>
    <property type="match status" value="1"/>
</dbReference>
<evidence type="ECO:0000313" key="2">
    <source>
        <dbReference type="EMBL" id="OBX11341.1"/>
    </source>
</evidence>
<sequence length="79" mass="9342">MIIPWQELSETALRNIAQSFILREGTDYGVRELTLAEKEERLLQQIKSGKIVIVWSELHQSVDLKEKREFLRQSEQNML</sequence>
<dbReference type="SUPFAM" id="SSF118001">
    <property type="entry name" value="YehU-like"/>
    <property type="match status" value="1"/>
</dbReference>
<dbReference type="InterPro" id="IPR010648">
    <property type="entry name" value="UPF0270"/>
</dbReference>
<dbReference type="AlphaFoldDB" id="A0AB36E4J1"/>
<gene>
    <name evidence="2" type="ORF">QV09_03155</name>
</gene>
<evidence type="ECO:0000256" key="1">
    <source>
        <dbReference type="ARBA" id="ARBA00006450"/>
    </source>
</evidence>
<comment type="similarity">
    <text evidence="1">Belongs to the UPF0270 family.</text>
</comment>
<reference evidence="2 3" key="1">
    <citation type="submission" date="2014-11" db="EMBL/GenBank/DDBJ databases">
        <title>Pan-genome of Gallibacterium spp.</title>
        <authorList>
            <person name="Kudirkiene E."/>
            <person name="Bojesen A.M."/>
        </authorList>
    </citation>
    <scope>NUCLEOTIDE SEQUENCE [LARGE SCALE GENOMIC DNA]</scope>
    <source>
        <strain evidence="2 3">18469/18</strain>
    </source>
</reference>
<evidence type="ECO:0000313" key="3">
    <source>
        <dbReference type="Proteomes" id="UP000092527"/>
    </source>
</evidence>
<organism evidence="2 3">
    <name type="scientific">Gallibacterium salpingitidis</name>
    <dbReference type="NCBI Taxonomy" id="505341"/>
    <lineage>
        <taxon>Bacteria</taxon>
        <taxon>Pseudomonadati</taxon>
        <taxon>Pseudomonadota</taxon>
        <taxon>Gammaproteobacteria</taxon>
        <taxon>Pasteurellales</taxon>
        <taxon>Pasteurellaceae</taxon>
        <taxon>Gallibacterium</taxon>
    </lineage>
</organism>